<evidence type="ECO:0000313" key="3">
    <source>
        <dbReference type="Proteomes" id="UP001180616"/>
    </source>
</evidence>
<reference evidence="2" key="1">
    <citation type="submission" date="2023-09" db="EMBL/GenBank/DDBJ databases">
        <authorList>
            <consortium name="CW5 consortium"/>
            <person name="Lu C.-W."/>
        </authorList>
    </citation>
    <scope>NUCLEOTIDE SEQUENCE</scope>
    <source>
        <strain evidence="2">KPS</strain>
    </source>
</reference>
<proteinExistence type="predicted"/>
<gene>
    <name evidence="2" type="ORF">KPS_003508</name>
</gene>
<keyword evidence="3" id="KW-1185">Reference proteome</keyword>
<name>A0ABY9R3K4_9BACT</name>
<dbReference type="Pfam" id="PF01636">
    <property type="entry name" value="APH"/>
    <property type="match status" value="1"/>
</dbReference>
<accession>A0ABY9R3K4</accession>
<dbReference type="InterPro" id="IPR011009">
    <property type="entry name" value="Kinase-like_dom_sf"/>
</dbReference>
<dbReference type="EMBL" id="CP133659">
    <property type="protein sequence ID" value="WMW65383.1"/>
    <property type="molecule type" value="Genomic_DNA"/>
</dbReference>
<evidence type="ECO:0000259" key="1">
    <source>
        <dbReference type="Pfam" id="PF01636"/>
    </source>
</evidence>
<sequence>MLDLLYRFGITPRRLAMEFPLPGSPERCLTRTAVQDDDGRLWMLERLAPAQAPRREAMGDLLAQLADPAVSGPELAALVPAYLPVEDGDLRHVLKADSPPHAGYWQLSPFVPGAEPPRPDYLDHDWRGRAVAALLLALQRAGDNLPAGLPPAPVPPLPAFIAGLHEAVARRLPEAARRLHPVRDALEALPDVLAAQPVVLAHGDAHPLNLIWAPCGDGDDTTLPDATGAPASEPLAALRGVIDWEFAGAQPALYDAANCIGCVGFEHPSGLGRGFAAGFTATLREGVPPYDLAGLGADALRQLPMMVLASRFGWLSEWLRRSDRDMLDMELDYCNILLHHRQRLADMWAGG</sequence>
<dbReference type="InterPro" id="IPR002575">
    <property type="entry name" value="Aminoglycoside_PTrfase"/>
</dbReference>
<evidence type="ECO:0000313" key="2">
    <source>
        <dbReference type="EMBL" id="WMW65383.1"/>
    </source>
</evidence>
<organism evidence="2 3">
    <name type="scientific">Nitratidesulfovibrio liaohensis</name>
    <dbReference type="NCBI Taxonomy" id="2604158"/>
    <lineage>
        <taxon>Bacteria</taxon>
        <taxon>Pseudomonadati</taxon>
        <taxon>Thermodesulfobacteriota</taxon>
        <taxon>Desulfovibrionia</taxon>
        <taxon>Desulfovibrionales</taxon>
        <taxon>Desulfovibrionaceae</taxon>
        <taxon>Nitratidesulfovibrio</taxon>
    </lineage>
</organism>
<dbReference type="Proteomes" id="UP001180616">
    <property type="component" value="Chromosome"/>
</dbReference>
<dbReference type="Gene3D" id="3.90.1200.10">
    <property type="match status" value="1"/>
</dbReference>
<protein>
    <submittedName>
        <fullName evidence="2">Aminoglycoside phosphotransferase family protein</fullName>
    </submittedName>
</protein>
<dbReference type="SUPFAM" id="SSF56112">
    <property type="entry name" value="Protein kinase-like (PK-like)"/>
    <property type="match status" value="1"/>
</dbReference>
<dbReference type="RefSeq" id="WP_309541392.1">
    <property type="nucleotide sequence ID" value="NZ_CP133659.1"/>
</dbReference>
<feature type="domain" description="Aminoglycoside phosphotransferase" evidence="1">
    <location>
        <begin position="34"/>
        <end position="216"/>
    </location>
</feature>